<dbReference type="EMBL" id="JABTTE010000026">
    <property type="protein sequence ID" value="NSL53041.1"/>
    <property type="molecule type" value="Genomic_DNA"/>
</dbReference>
<accession>A0A8J8GJR8</accession>
<dbReference type="InterPro" id="IPR005537">
    <property type="entry name" value="RAMP_III_fam"/>
</dbReference>
<dbReference type="RefSeq" id="WP_173732242.1">
    <property type="nucleotide sequence ID" value="NZ_JABTTE010000026.1"/>
</dbReference>
<dbReference type="GO" id="GO:0003723">
    <property type="term" value="F:RNA binding"/>
    <property type="evidence" value="ECO:0007669"/>
    <property type="project" value="UniProtKB-KW"/>
</dbReference>
<dbReference type="Proteomes" id="UP000625804">
    <property type="component" value="Unassembled WGS sequence"/>
</dbReference>
<evidence type="ECO:0000256" key="3">
    <source>
        <dbReference type="ARBA" id="ARBA00022884"/>
    </source>
</evidence>
<evidence type="ECO:0000313" key="7">
    <source>
        <dbReference type="Proteomes" id="UP000625804"/>
    </source>
</evidence>
<dbReference type="AlphaFoldDB" id="A0A8J8GJR8"/>
<proteinExistence type="inferred from homology"/>
<evidence type="ECO:0000259" key="5">
    <source>
        <dbReference type="Pfam" id="PF03787"/>
    </source>
</evidence>
<gene>
    <name evidence="6" type="ORF">HR057_14890</name>
</gene>
<keyword evidence="4" id="KW-0051">Antiviral defense</keyword>
<comment type="caution">
    <text evidence="6">The sequence shown here is derived from an EMBL/GenBank/DDBJ whole genome shotgun (WGS) entry which is preliminary data.</text>
</comment>
<sequence>MKLYEVQLSLTSPFKTNWQGDILFGHMAWAYRERFGEEHLTRWLETFKEDPPFVLSDGFITNTLPRPMIPPPKRSYHTKKEMIDNIRQGKKIKKQLLVHVDDFRDFLGGKPLTFSDEVQGSFKSVVETHNTIDRIKGTSLDENGLYEEESIFLCGCDTISFFVRVKDECLTLFLELLNQVALSGYGKKRNIGYGQFFVKKCCERADLDSSMELANGVVWISHGVPSANDPTNGWYKLQTKYGKLGGNITGKGTVFKKPLTRIIPGAVFITDDPKPYYGQMISNISPFNPTVVQYAYALALPVKLPEYLQHEE</sequence>
<evidence type="ECO:0000256" key="4">
    <source>
        <dbReference type="ARBA" id="ARBA00023118"/>
    </source>
</evidence>
<feature type="domain" description="CRISPR type III-associated protein" evidence="5">
    <location>
        <begin position="111"/>
        <end position="196"/>
    </location>
</feature>
<protein>
    <recommendedName>
        <fullName evidence="2">CRISPR system Cms protein Csm4</fullName>
    </recommendedName>
</protein>
<name>A0A8J8GJR8_9BACI</name>
<evidence type="ECO:0000256" key="2">
    <source>
        <dbReference type="ARBA" id="ARBA00016109"/>
    </source>
</evidence>
<keyword evidence="7" id="KW-1185">Reference proteome</keyword>
<comment type="similarity">
    <text evidence="1">Belongs to the CRISPR-associated Csm4 family.</text>
</comment>
<reference evidence="6" key="1">
    <citation type="submission" date="2020-06" db="EMBL/GenBank/DDBJ databases">
        <title>A novel thermopfilic bacterium from Erzurum, Turkey.</title>
        <authorList>
            <person name="Adiguzel A."/>
            <person name="Ay H."/>
            <person name="Baltaci M.O."/>
        </authorList>
    </citation>
    <scope>NUCLEOTIDE SEQUENCE</scope>
    <source>
        <strain evidence="6">P2</strain>
    </source>
</reference>
<organism evidence="6 7">
    <name type="scientific">Calidifontibacillus erzurumensis</name>
    <dbReference type="NCBI Taxonomy" id="2741433"/>
    <lineage>
        <taxon>Bacteria</taxon>
        <taxon>Bacillati</taxon>
        <taxon>Bacillota</taxon>
        <taxon>Bacilli</taxon>
        <taxon>Bacillales</taxon>
        <taxon>Bacillaceae</taxon>
        <taxon>Calidifontibacillus/Schinkia group</taxon>
        <taxon>Calidifontibacillus</taxon>
    </lineage>
</organism>
<keyword evidence="3" id="KW-0694">RNA-binding</keyword>
<dbReference type="InterPro" id="IPR005510">
    <property type="entry name" value="Csm4"/>
</dbReference>
<dbReference type="Pfam" id="PF03787">
    <property type="entry name" value="RAMPs"/>
    <property type="match status" value="1"/>
</dbReference>
<dbReference type="NCBIfam" id="TIGR01903">
    <property type="entry name" value="cas5_csm4"/>
    <property type="match status" value="1"/>
</dbReference>
<evidence type="ECO:0000256" key="1">
    <source>
        <dbReference type="ARBA" id="ARBA00005772"/>
    </source>
</evidence>
<evidence type="ECO:0000313" key="6">
    <source>
        <dbReference type="EMBL" id="NSL53041.1"/>
    </source>
</evidence>
<dbReference type="GO" id="GO:0051607">
    <property type="term" value="P:defense response to virus"/>
    <property type="evidence" value="ECO:0007669"/>
    <property type="project" value="UniProtKB-KW"/>
</dbReference>